<evidence type="ECO:0000313" key="3">
    <source>
        <dbReference type="EMBL" id="MCE7029855.1"/>
    </source>
</evidence>
<feature type="domain" description="Haem-binding uptake Tiki superfamily ChaN" evidence="2">
    <location>
        <begin position="203"/>
        <end position="409"/>
    </location>
</feature>
<keyword evidence="3" id="KW-0449">Lipoprotein</keyword>
<dbReference type="Gene3D" id="3.40.50.11550">
    <property type="match status" value="2"/>
</dbReference>
<reference evidence="3" key="1">
    <citation type="submission" date="2022-01" db="EMBL/GenBank/DDBJ databases">
        <title>Jiella avicenniae sp. nov., a novel endophytic bacterium isolated from bark of Avicennia marina.</title>
        <authorList>
            <person name="Tuo L."/>
        </authorList>
    </citation>
    <scope>NUCLEOTIDE SEQUENCE</scope>
    <source>
        <strain evidence="3">CBK1P-4</strain>
    </source>
</reference>
<dbReference type="Pfam" id="PF04187">
    <property type="entry name" value="Cofac_haem_bdg"/>
    <property type="match status" value="1"/>
</dbReference>
<evidence type="ECO:0000313" key="4">
    <source>
        <dbReference type="Proteomes" id="UP001139035"/>
    </source>
</evidence>
<sequence>MKRQYWIVPSLAAVLGGIGYGVAQNLPPRDAADLRSSVQTAPAPVPAASADEDFTPPTLSDRVSLGYRRKGDENFAEVRVSTVEPFVDGVDRRLVASVADGAVPPVAAASAALAPTASRNPGSNGATAFLTKVAAAGDAAAAADMNAAETADAISPAFEATPLSSRLLDADEPAWQSRFFADNPLVGGIFQGDGNRADAASLIGAARTARYVLLGETHDNPDHHRLQSDIVADLADATADLSLVFEMIPPRLGSAVSAFGTPRAGAIDMDSLADRLEWSARGWPDFSMYRPMFETARREGLAVFPGNLDRDVVSSIAQSGISALSPEMRTRLSLDAPADPEIVADLTEEVRSAHCGLMPEGALATMADAQRARDGAMAAAMIDAAQSGDKAVLIAGSGHVRDDRGVPSILQRTDPEAETISVRMLEVDGKDGDPADYGLKAEMPAPYDFTIFTPRADRDDPCEALRARMEKKAGTVAN</sequence>
<dbReference type="CDD" id="cd14727">
    <property type="entry name" value="ChanN-like"/>
    <property type="match status" value="1"/>
</dbReference>
<proteinExistence type="predicted"/>
<protein>
    <submittedName>
        <fullName evidence="3">ChaN family lipoprotein</fullName>
    </submittedName>
</protein>
<accession>A0A9X1P3Y9</accession>
<dbReference type="RefSeq" id="WP_233720847.1">
    <property type="nucleotide sequence ID" value="NZ_JAJUWU010000019.1"/>
</dbReference>
<feature type="region of interest" description="Disordered" evidence="1">
    <location>
        <begin position="33"/>
        <end position="56"/>
    </location>
</feature>
<evidence type="ECO:0000259" key="2">
    <source>
        <dbReference type="Pfam" id="PF04187"/>
    </source>
</evidence>
<keyword evidence="4" id="KW-1185">Reference proteome</keyword>
<organism evidence="3 4">
    <name type="scientific">Jiella avicenniae</name>
    <dbReference type="NCBI Taxonomy" id="2907202"/>
    <lineage>
        <taxon>Bacteria</taxon>
        <taxon>Pseudomonadati</taxon>
        <taxon>Pseudomonadota</taxon>
        <taxon>Alphaproteobacteria</taxon>
        <taxon>Hyphomicrobiales</taxon>
        <taxon>Aurantimonadaceae</taxon>
        <taxon>Jiella</taxon>
    </lineage>
</organism>
<gene>
    <name evidence="3" type="ORF">LZD57_17840</name>
</gene>
<dbReference type="SUPFAM" id="SSF159501">
    <property type="entry name" value="EreA/ChaN-like"/>
    <property type="match status" value="1"/>
</dbReference>
<name>A0A9X1P3Y9_9HYPH</name>
<comment type="caution">
    <text evidence="3">The sequence shown here is derived from an EMBL/GenBank/DDBJ whole genome shotgun (WGS) entry which is preliminary data.</text>
</comment>
<evidence type="ECO:0000256" key="1">
    <source>
        <dbReference type="SAM" id="MobiDB-lite"/>
    </source>
</evidence>
<dbReference type="AlphaFoldDB" id="A0A9X1P3Y9"/>
<dbReference type="Proteomes" id="UP001139035">
    <property type="component" value="Unassembled WGS sequence"/>
</dbReference>
<dbReference type="InterPro" id="IPR007314">
    <property type="entry name" value="Cofac_haem-bd_dom"/>
</dbReference>
<dbReference type="EMBL" id="JAJUWU010000019">
    <property type="protein sequence ID" value="MCE7029855.1"/>
    <property type="molecule type" value="Genomic_DNA"/>
</dbReference>